<dbReference type="CDD" id="cd19958">
    <property type="entry name" value="pyocin_knob"/>
    <property type="match status" value="1"/>
</dbReference>
<dbReference type="Proteomes" id="UP000589626">
    <property type="component" value="Unassembled WGS sequence"/>
</dbReference>
<evidence type="ECO:0000256" key="1">
    <source>
        <dbReference type="SAM" id="Coils"/>
    </source>
</evidence>
<protein>
    <submittedName>
        <fullName evidence="2">Uncharacterized protein</fullName>
    </submittedName>
</protein>
<dbReference type="AlphaFoldDB" id="A0A7W4YZS3"/>
<keyword evidence="3" id="KW-1185">Reference proteome</keyword>
<gene>
    <name evidence="2" type="ORF">FHU40_001038</name>
</gene>
<dbReference type="EMBL" id="JACHWR010000001">
    <property type="protein sequence ID" value="MBB3041237.1"/>
    <property type="molecule type" value="Genomic_DNA"/>
</dbReference>
<feature type="coiled-coil region" evidence="1">
    <location>
        <begin position="3"/>
        <end position="33"/>
    </location>
</feature>
<evidence type="ECO:0000313" key="3">
    <source>
        <dbReference type="Proteomes" id="UP000589626"/>
    </source>
</evidence>
<dbReference type="RefSeq" id="WP_183591160.1">
    <property type="nucleotide sequence ID" value="NZ_JACHWR010000001.1"/>
</dbReference>
<sequence>MSLATAEALNAAAEAARAGAEDARDEAEAARDQSLAVPQLVDAKGDLLVGTAPDTAGRLPVGVNGAFLKADSTKTSGLAWVEGETTLATYRPAQDLNTLVTPGFWTVDSTSANRPASGLSGNVHVMFQATYVSQRFVAGQRSFFRSSGDGGATWTPWIEERTSAALPGNTITGTGSPEGVITAPVGSRYIDTNATNGAVEWIKATGSGATGWKVVYGDTGFRFLSRWDPAGVVTGWPLSQSWAPVLGATGWIAAQRTGPMVQIWVRALRKLNHTTDRVHADGYNLPPGMTPYQATPVLAQIGVGTVMTINVSTGGSLTRGYGNQGAPTTGDINQDVAWSYPASSTAPWPTTLPGTAA</sequence>
<reference evidence="2 3" key="1">
    <citation type="submission" date="2020-08" db="EMBL/GenBank/DDBJ databases">
        <title>Sequencing the genomes of 1000 actinobacteria strains.</title>
        <authorList>
            <person name="Klenk H.-P."/>
        </authorList>
    </citation>
    <scope>NUCLEOTIDE SEQUENCE [LARGE SCALE GENOMIC DNA]</scope>
    <source>
        <strain evidence="2 3">DSM 105498</strain>
    </source>
</reference>
<name>A0A7W4YZS3_9ACTN</name>
<comment type="caution">
    <text evidence="2">The sequence shown here is derived from an EMBL/GenBank/DDBJ whole genome shotgun (WGS) entry which is preliminary data.</text>
</comment>
<keyword evidence="1" id="KW-0175">Coiled coil</keyword>
<accession>A0A7W4YZS3</accession>
<evidence type="ECO:0000313" key="2">
    <source>
        <dbReference type="EMBL" id="MBB3041237.1"/>
    </source>
</evidence>
<organism evidence="2 3">
    <name type="scientific">Nocardioides soli</name>
    <dbReference type="NCBI Taxonomy" id="1036020"/>
    <lineage>
        <taxon>Bacteria</taxon>
        <taxon>Bacillati</taxon>
        <taxon>Actinomycetota</taxon>
        <taxon>Actinomycetes</taxon>
        <taxon>Propionibacteriales</taxon>
        <taxon>Nocardioidaceae</taxon>
        <taxon>Nocardioides</taxon>
    </lineage>
</organism>
<proteinExistence type="predicted"/>